<proteinExistence type="predicted"/>
<comment type="caution">
    <text evidence="1">The sequence shown here is derived from an EMBL/GenBank/DDBJ whole genome shotgun (WGS) entry which is preliminary data.</text>
</comment>
<dbReference type="AlphaFoldDB" id="A0AAD6UV95"/>
<gene>
    <name evidence="1" type="ORF">GGX14DRAFT_576342</name>
</gene>
<evidence type="ECO:0000313" key="1">
    <source>
        <dbReference type="EMBL" id="KAJ7194397.1"/>
    </source>
</evidence>
<dbReference type="EMBL" id="JARJCW010000098">
    <property type="protein sequence ID" value="KAJ7194397.1"/>
    <property type="molecule type" value="Genomic_DNA"/>
</dbReference>
<accession>A0AAD6UV95</accession>
<dbReference type="Proteomes" id="UP001219525">
    <property type="component" value="Unassembled WGS sequence"/>
</dbReference>
<keyword evidence="2" id="KW-1185">Reference proteome</keyword>
<protein>
    <submittedName>
        <fullName evidence="1">Uncharacterized protein</fullName>
    </submittedName>
</protein>
<sequence>MTAPASNSVLAEPAIPAALSTNPAVQLSSAALAMPQHTASAPVALLRRSDRKRARETSPVVVLSHQHKAKRGRQPLDLNWEVYDDEGNVISAREFAARYPQEWEERFASTYNYLL</sequence>
<name>A0AAD6UV95_9AGAR</name>
<organism evidence="1 2">
    <name type="scientific">Mycena pura</name>
    <dbReference type="NCBI Taxonomy" id="153505"/>
    <lineage>
        <taxon>Eukaryota</taxon>
        <taxon>Fungi</taxon>
        <taxon>Dikarya</taxon>
        <taxon>Basidiomycota</taxon>
        <taxon>Agaricomycotina</taxon>
        <taxon>Agaricomycetes</taxon>
        <taxon>Agaricomycetidae</taxon>
        <taxon>Agaricales</taxon>
        <taxon>Marasmiineae</taxon>
        <taxon>Mycenaceae</taxon>
        <taxon>Mycena</taxon>
    </lineage>
</organism>
<evidence type="ECO:0000313" key="2">
    <source>
        <dbReference type="Proteomes" id="UP001219525"/>
    </source>
</evidence>
<reference evidence="1" key="1">
    <citation type="submission" date="2023-03" db="EMBL/GenBank/DDBJ databases">
        <title>Massive genome expansion in bonnet fungi (Mycena s.s.) driven by repeated elements and novel gene families across ecological guilds.</title>
        <authorList>
            <consortium name="Lawrence Berkeley National Laboratory"/>
            <person name="Harder C.B."/>
            <person name="Miyauchi S."/>
            <person name="Viragh M."/>
            <person name="Kuo A."/>
            <person name="Thoen E."/>
            <person name="Andreopoulos B."/>
            <person name="Lu D."/>
            <person name="Skrede I."/>
            <person name="Drula E."/>
            <person name="Henrissat B."/>
            <person name="Morin E."/>
            <person name="Kohler A."/>
            <person name="Barry K."/>
            <person name="LaButti K."/>
            <person name="Morin E."/>
            <person name="Salamov A."/>
            <person name="Lipzen A."/>
            <person name="Mereny Z."/>
            <person name="Hegedus B."/>
            <person name="Baldrian P."/>
            <person name="Stursova M."/>
            <person name="Weitz H."/>
            <person name="Taylor A."/>
            <person name="Grigoriev I.V."/>
            <person name="Nagy L.G."/>
            <person name="Martin F."/>
            <person name="Kauserud H."/>
        </authorList>
    </citation>
    <scope>NUCLEOTIDE SEQUENCE</scope>
    <source>
        <strain evidence="1">9144</strain>
    </source>
</reference>